<evidence type="ECO:0000256" key="6">
    <source>
        <dbReference type="ARBA" id="ARBA00022989"/>
    </source>
</evidence>
<keyword evidence="12" id="KW-1185">Reference proteome</keyword>
<evidence type="ECO:0000256" key="10">
    <source>
        <dbReference type="SAM" id="MobiDB-lite"/>
    </source>
</evidence>
<dbReference type="GO" id="GO:0005793">
    <property type="term" value="C:endoplasmic reticulum-Golgi intermediate compartment"/>
    <property type="evidence" value="ECO:0007669"/>
    <property type="project" value="UniProtKB-UniRule"/>
</dbReference>
<dbReference type="GO" id="GO:0015031">
    <property type="term" value="P:protein transport"/>
    <property type="evidence" value="ECO:0007669"/>
    <property type="project" value="UniProtKB-KW"/>
</dbReference>
<dbReference type="GO" id="GO:0030134">
    <property type="term" value="C:COPII-coated ER to Golgi transport vesicle"/>
    <property type="evidence" value="ECO:0007669"/>
    <property type="project" value="TreeGrafter"/>
</dbReference>
<evidence type="ECO:0000256" key="4">
    <source>
        <dbReference type="ARBA" id="ARBA00022824"/>
    </source>
</evidence>
<name>A0A2T9YMN8_9FUNG</name>
<dbReference type="Proteomes" id="UP000245383">
    <property type="component" value="Unassembled WGS sequence"/>
</dbReference>
<evidence type="ECO:0000256" key="1">
    <source>
        <dbReference type="ARBA" id="ARBA00009727"/>
    </source>
</evidence>
<keyword evidence="6 9" id="KW-1133">Transmembrane helix</keyword>
<feature type="compositionally biased region" description="Low complexity" evidence="10">
    <location>
        <begin position="27"/>
        <end position="47"/>
    </location>
</feature>
<comment type="function">
    <text evidence="9">Has a role in transport between endoplasmic reticulum and Golgi.</text>
</comment>
<evidence type="ECO:0000256" key="5">
    <source>
        <dbReference type="ARBA" id="ARBA00022927"/>
    </source>
</evidence>
<evidence type="ECO:0000313" key="12">
    <source>
        <dbReference type="Proteomes" id="UP000245383"/>
    </source>
</evidence>
<dbReference type="Pfam" id="PF03878">
    <property type="entry name" value="YIF1"/>
    <property type="match status" value="1"/>
</dbReference>
<keyword evidence="7 9" id="KW-0333">Golgi apparatus</keyword>
<proteinExistence type="inferred from homology"/>
<keyword evidence="8 9" id="KW-0472">Membrane</keyword>
<dbReference type="GO" id="GO:0006888">
    <property type="term" value="P:endoplasmic reticulum to Golgi vesicle-mediated transport"/>
    <property type="evidence" value="ECO:0007669"/>
    <property type="project" value="UniProtKB-UniRule"/>
</dbReference>
<dbReference type="GO" id="GO:0000139">
    <property type="term" value="C:Golgi membrane"/>
    <property type="evidence" value="ECO:0007669"/>
    <property type="project" value="UniProtKB-SubCell"/>
</dbReference>
<gene>
    <name evidence="11" type="ORF">BB561_003158</name>
</gene>
<dbReference type="PANTHER" id="PTHR14083:SF0">
    <property type="entry name" value="YIP1D-INTERACTING FACTOR 1, ISOFORM C"/>
    <property type="match status" value="1"/>
</dbReference>
<dbReference type="EMBL" id="MBFR01000123">
    <property type="protein sequence ID" value="PVU93581.1"/>
    <property type="molecule type" value="Genomic_DNA"/>
</dbReference>
<evidence type="ECO:0000256" key="7">
    <source>
        <dbReference type="ARBA" id="ARBA00023034"/>
    </source>
</evidence>
<dbReference type="InterPro" id="IPR005578">
    <property type="entry name" value="Yif1_fam"/>
</dbReference>
<feature type="transmembrane region" description="Helical" evidence="9">
    <location>
        <begin position="227"/>
        <end position="246"/>
    </location>
</feature>
<comment type="caution">
    <text evidence="11">The sequence shown here is derived from an EMBL/GenBank/DDBJ whole genome shotgun (WGS) entry which is preliminary data.</text>
</comment>
<dbReference type="OrthoDB" id="337750at2759"/>
<dbReference type="GO" id="GO:0005789">
    <property type="term" value="C:endoplasmic reticulum membrane"/>
    <property type="evidence" value="ECO:0007669"/>
    <property type="project" value="UniProtKB-SubCell"/>
</dbReference>
<accession>A0A2T9YMN8</accession>
<keyword evidence="2 9" id="KW-0813">Transport</keyword>
<reference evidence="11 12" key="1">
    <citation type="journal article" date="2018" name="MBio">
        <title>Comparative Genomics Reveals the Core Gene Toolbox for the Fungus-Insect Symbiosis.</title>
        <authorList>
            <person name="Wang Y."/>
            <person name="Stata M."/>
            <person name="Wang W."/>
            <person name="Stajich J.E."/>
            <person name="White M.M."/>
            <person name="Moncalvo J.M."/>
        </authorList>
    </citation>
    <scope>NUCLEOTIDE SEQUENCE [LARGE SCALE GENOMIC DNA]</scope>
    <source>
        <strain evidence="11 12">SWE-8-4</strain>
    </source>
</reference>
<dbReference type="PANTHER" id="PTHR14083">
    <property type="entry name" value="YIP1 INTERACTING FACTOR HOMOLOG YIF1 PROTEIN"/>
    <property type="match status" value="1"/>
</dbReference>
<dbReference type="STRING" id="133385.A0A2T9YMN8"/>
<feature type="region of interest" description="Disordered" evidence="10">
    <location>
        <begin position="1"/>
        <end position="50"/>
    </location>
</feature>
<evidence type="ECO:0000256" key="9">
    <source>
        <dbReference type="RuleBase" id="RU368073"/>
    </source>
</evidence>
<keyword evidence="5 9" id="KW-0653">Protein transport</keyword>
<evidence type="ECO:0000256" key="8">
    <source>
        <dbReference type="ARBA" id="ARBA00023136"/>
    </source>
</evidence>
<keyword evidence="3 9" id="KW-0812">Transmembrane</keyword>
<evidence type="ECO:0000256" key="3">
    <source>
        <dbReference type="ARBA" id="ARBA00022692"/>
    </source>
</evidence>
<protein>
    <recommendedName>
        <fullName evidence="9">Protein YIF1</fullName>
    </recommendedName>
</protein>
<organism evidence="11 12">
    <name type="scientific">Smittium simulii</name>
    <dbReference type="NCBI Taxonomy" id="133385"/>
    <lineage>
        <taxon>Eukaryota</taxon>
        <taxon>Fungi</taxon>
        <taxon>Fungi incertae sedis</taxon>
        <taxon>Zoopagomycota</taxon>
        <taxon>Kickxellomycotina</taxon>
        <taxon>Harpellomycetes</taxon>
        <taxon>Harpellales</taxon>
        <taxon>Legeriomycetaceae</taxon>
        <taxon>Smittium</taxon>
    </lineage>
</organism>
<comment type="subcellular location">
    <subcellularLocation>
        <location evidence="9">Endoplasmic reticulum membrane</location>
        <topology evidence="9">Multi-pass membrane protein</topology>
    </subcellularLocation>
    <subcellularLocation>
        <location evidence="9">Golgi apparatus membrane</location>
        <topology evidence="9">Multi-pass membrane protein</topology>
    </subcellularLocation>
</comment>
<evidence type="ECO:0000256" key="2">
    <source>
        <dbReference type="ARBA" id="ARBA00022448"/>
    </source>
</evidence>
<feature type="transmembrane region" description="Helical" evidence="9">
    <location>
        <begin position="280"/>
        <end position="298"/>
    </location>
</feature>
<keyword evidence="4 9" id="KW-0256">Endoplasmic reticulum</keyword>
<comment type="similarity">
    <text evidence="1 9">Belongs to the YIF1 family.</text>
</comment>
<feature type="compositionally biased region" description="Polar residues" evidence="10">
    <location>
        <begin position="1"/>
        <end position="26"/>
    </location>
</feature>
<sequence length="330" mass="36880">MQGAGYTNAQNKNNYEQYQQAVYPTGNSYNPNTSSQQQQNPQFSSYNTNYYQQPSYNAETKSEPKPANAAFNPNLIPKPESHSATLNTFDPYQMLGIPNLENNPAAQLGAQFAGNAMNAMQENVGVTMNRMLNLKLLKRYFDVTNGYVLNKVKILTLPWFHKRWYRLVERDTTGQPVGFKSPREDNNSNDLYIPLMALITYITLIGIISGANGTFHPSYLGSTGSKALAIVVFEVLIMKLVCYLLNVGSELVLLDMISLSGYKFLMVIPPVLSKLGGGRMVVWAVYLYFALALVFFMTRSLRIAVIPEASQLTGTNTHLPMVLYPVKHDS</sequence>
<feature type="transmembrane region" description="Helical" evidence="9">
    <location>
        <begin position="191"/>
        <end position="215"/>
    </location>
</feature>
<dbReference type="AlphaFoldDB" id="A0A2T9YMN8"/>
<evidence type="ECO:0000313" key="11">
    <source>
        <dbReference type="EMBL" id="PVU93581.1"/>
    </source>
</evidence>